<comment type="caution">
    <text evidence="1">The sequence shown here is derived from an EMBL/GenBank/DDBJ whole genome shotgun (WGS) entry which is preliminary data.</text>
</comment>
<dbReference type="EMBL" id="FTNE01000009">
    <property type="protein sequence ID" value="SIQ75976.1"/>
    <property type="molecule type" value="Genomic_DNA"/>
</dbReference>
<dbReference type="Pfam" id="PF05045">
    <property type="entry name" value="RgpF"/>
    <property type="match status" value="1"/>
</dbReference>
<proteinExistence type="predicted"/>
<evidence type="ECO:0000313" key="2">
    <source>
        <dbReference type="Proteomes" id="UP000186308"/>
    </source>
</evidence>
<keyword evidence="2" id="KW-1185">Reference proteome</keyword>
<accession>A0A8G2FE10</accession>
<dbReference type="AlphaFoldDB" id="A0A8G2FE10"/>
<organism evidence="1 2">
    <name type="scientific">Acidiphilium rubrum</name>
    <dbReference type="NCBI Taxonomy" id="526"/>
    <lineage>
        <taxon>Bacteria</taxon>
        <taxon>Pseudomonadati</taxon>
        <taxon>Pseudomonadota</taxon>
        <taxon>Alphaproteobacteria</taxon>
        <taxon>Acetobacterales</taxon>
        <taxon>Acidocellaceae</taxon>
        <taxon>Acidiphilium</taxon>
    </lineage>
</organism>
<dbReference type="InterPro" id="IPR007739">
    <property type="entry name" value="RgpF"/>
</dbReference>
<dbReference type="RefSeq" id="WP_051657202.1">
    <property type="nucleotide sequence ID" value="NZ_FTNE01000009.1"/>
</dbReference>
<reference evidence="1 2" key="1">
    <citation type="submission" date="2017-01" db="EMBL/GenBank/DDBJ databases">
        <authorList>
            <person name="Varghese N."/>
            <person name="Submissions S."/>
        </authorList>
    </citation>
    <scope>NUCLEOTIDE SEQUENCE [LARGE SCALE GENOMIC DNA]</scope>
    <source>
        <strain evidence="1 2">ATCC 35905</strain>
    </source>
</reference>
<gene>
    <name evidence="1" type="ORF">SAMN05421828_1094</name>
</gene>
<sequence length="348" mass="39021">MASILRRLWLGISAVRAAVTLTVAGVLGRLRSPHQVIVSKPATGIVLGPKIVLFLHWDRGGRVREALFTYIAQLAESGRSVVFITNAGKIEPNAEARLLTICAGVLIRRNIGYDFGGWRDGIETLNLPQPETEEIIIVNDSVFGPVRPLEATLLRLDYTDADVWGLTESWQRRYHLQSYFVAFGPRAIRAPAFRTFWQQVIPAPSKAYVIGKYEIGMTQAMIKAGMRVAVLWPYEMLTKQITRDQLAGYLDGDGAAGARNDPLDLTRWLHILRLRDAIARRKPLNPTSDLWRHLLLSGYPFIKRELLRDNPTRVEDIGDWADVLRETLGVDPGPIIADLRTMLRGDAP</sequence>
<dbReference type="Proteomes" id="UP000186308">
    <property type="component" value="Unassembled WGS sequence"/>
</dbReference>
<dbReference type="OrthoDB" id="8849801at2"/>
<protein>
    <submittedName>
        <fullName evidence="1">Rhamnan synthesis protein F</fullName>
    </submittedName>
</protein>
<evidence type="ECO:0000313" key="1">
    <source>
        <dbReference type="EMBL" id="SIQ75976.1"/>
    </source>
</evidence>
<name>A0A8G2FE10_ACIRU</name>